<accession>A0AAN9TUT7</accession>
<comment type="subcellular location">
    <subcellularLocation>
        <location evidence="1">Nucleus</location>
    </subcellularLocation>
</comment>
<name>A0AAN9TUT7_9HEMI</name>
<dbReference type="SUPFAM" id="SSF48019">
    <property type="entry name" value="post-AAA+ oligomerization domain-like"/>
    <property type="match status" value="1"/>
</dbReference>
<evidence type="ECO:0000256" key="2">
    <source>
        <dbReference type="ARBA" id="ARBA00005378"/>
    </source>
</evidence>
<dbReference type="GO" id="GO:0005634">
    <property type="term" value="C:nucleus"/>
    <property type="evidence" value="ECO:0007669"/>
    <property type="project" value="UniProtKB-SubCell"/>
</dbReference>
<dbReference type="InterPro" id="IPR008921">
    <property type="entry name" value="DNA_pol3_clamp-load_cplx_C"/>
</dbReference>
<comment type="function">
    <text evidence="7">Subunit of the replication factor C (RFC) complex which acts during elongation of primed DNA templates by DNA polymerases delta and epsilon, and is necessary for ATP-dependent loading of proliferating cell nuclear antigen (PCNA) onto primed DNA.</text>
</comment>
<dbReference type="Gene3D" id="3.40.50.300">
    <property type="entry name" value="P-loop containing nucleotide triphosphate hydrolases"/>
    <property type="match status" value="1"/>
</dbReference>
<dbReference type="Proteomes" id="UP001367676">
    <property type="component" value="Unassembled WGS sequence"/>
</dbReference>
<gene>
    <name evidence="14" type="ORF">V9T40_007333</name>
</gene>
<comment type="similarity">
    <text evidence="2">Belongs to the activator 1 small subunits family.</text>
</comment>
<evidence type="ECO:0000259" key="13">
    <source>
        <dbReference type="SMART" id="SM00382"/>
    </source>
</evidence>
<dbReference type="InterPro" id="IPR027417">
    <property type="entry name" value="P-loop_NTPase"/>
</dbReference>
<dbReference type="SMART" id="SM00382">
    <property type="entry name" value="AAA"/>
    <property type="match status" value="1"/>
</dbReference>
<evidence type="ECO:0000256" key="1">
    <source>
        <dbReference type="ARBA" id="ARBA00004123"/>
    </source>
</evidence>
<dbReference type="CDD" id="cd18140">
    <property type="entry name" value="HLD_clamp_RFC"/>
    <property type="match status" value="1"/>
</dbReference>
<dbReference type="Gene3D" id="1.20.272.10">
    <property type="match status" value="1"/>
</dbReference>
<comment type="subunit">
    <text evidence="8">Subunit of the RFC complex, an heteropentameric complex consisting of a large subunit RFC1 and four small subunits RFC2, RFC3, RFC4 and RFC5; the RFC complex interacts with PCNA. Forms an heterotetrameric complex with RFC2, RFC4 and RFC5; this complex has ATPase activity but is not stimulated by PCNA. The heterotetramer of subunits RFC2, RFC3, RFC4 and RFC5 interacts with RAD17. Interacts with CNTD1; this interaction facilitates crossover formation.</text>
</comment>
<feature type="domain" description="AAA+ ATPase" evidence="13">
    <location>
        <begin position="34"/>
        <end position="191"/>
    </location>
</feature>
<dbReference type="EMBL" id="JBBCAQ010000002">
    <property type="protein sequence ID" value="KAK7605475.1"/>
    <property type="molecule type" value="Genomic_DNA"/>
</dbReference>
<keyword evidence="5" id="KW-0067">ATP-binding</keyword>
<dbReference type="InterPro" id="IPR003593">
    <property type="entry name" value="AAA+_ATPase"/>
</dbReference>
<dbReference type="PANTHER" id="PTHR11669">
    <property type="entry name" value="REPLICATION FACTOR C / DNA POLYMERASE III GAMMA-TAU SUBUNIT"/>
    <property type="match status" value="1"/>
</dbReference>
<dbReference type="GO" id="GO:0006271">
    <property type="term" value="P:DNA strand elongation involved in DNA replication"/>
    <property type="evidence" value="ECO:0007669"/>
    <property type="project" value="UniProtKB-ARBA"/>
</dbReference>
<comment type="caution">
    <text evidence="14">The sequence shown here is derived from an EMBL/GenBank/DDBJ whole genome shotgun (WGS) entry which is preliminary data.</text>
</comment>
<dbReference type="FunFam" id="1.20.272.10:FF:000002">
    <property type="entry name" value="Replication factor C subunit 3"/>
    <property type="match status" value="1"/>
</dbReference>
<dbReference type="Pfam" id="PF13177">
    <property type="entry name" value="DNA_pol3_delta2"/>
    <property type="match status" value="1"/>
</dbReference>
<dbReference type="Pfam" id="PF22534">
    <property type="entry name" value="RFC_C"/>
    <property type="match status" value="1"/>
</dbReference>
<dbReference type="GO" id="GO:0005524">
    <property type="term" value="F:ATP binding"/>
    <property type="evidence" value="ECO:0007669"/>
    <property type="project" value="UniProtKB-KW"/>
</dbReference>
<keyword evidence="6" id="KW-0539">Nucleus</keyword>
<evidence type="ECO:0000256" key="6">
    <source>
        <dbReference type="ARBA" id="ARBA00023242"/>
    </source>
</evidence>
<dbReference type="InterPro" id="IPR047854">
    <property type="entry name" value="RFC_lid"/>
</dbReference>
<dbReference type="FunFam" id="1.10.8.60:FF:000030">
    <property type="entry name" value="replication factor C subunit 3"/>
    <property type="match status" value="1"/>
</dbReference>
<sequence>MSLWVDKYRPNSFSKIDYHKEQGQRLKNLVQHGDFPHLLFYGPSGAGKKTRIMILLRELYGSGVEKLRMEHMNFQTPSNKKIEIMTVASNYHIEINASDAGIYDRIVVMELIKNAAQTHQLDANEQREFKVILLTEVDKLTKDAQQALRRTMEKYIATCRLILCANSISQVIPAIRSRCLSIRVPSPSNVEIVSVLLNICKKEGLTIPMELATRIAEKSEGNLRRAILTCEACKVNQYPFDKNQKIVEPDWQNYICETANVILKEQTPQNLLNVRSRLYELLCHGIPTELIFKYLLKQLLTKCDMAVKREVIQVASDFEHSLHRGSKVIFHLEAFVAKFMAIYLQYMEDTVRAV</sequence>
<proteinExistence type="inferred from homology"/>
<dbReference type="Pfam" id="PF21960">
    <property type="entry name" value="RCF1-5-like_lid"/>
    <property type="match status" value="1"/>
</dbReference>
<evidence type="ECO:0000256" key="10">
    <source>
        <dbReference type="ARBA" id="ARBA00076818"/>
    </source>
</evidence>
<dbReference type="Gene3D" id="1.10.8.60">
    <property type="match status" value="1"/>
</dbReference>
<keyword evidence="15" id="KW-1185">Reference proteome</keyword>
<evidence type="ECO:0000313" key="14">
    <source>
        <dbReference type="EMBL" id="KAK7605475.1"/>
    </source>
</evidence>
<evidence type="ECO:0000313" key="15">
    <source>
        <dbReference type="Proteomes" id="UP001367676"/>
    </source>
</evidence>
<evidence type="ECO:0000256" key="4">
    <source>
        <dbReference type="ARBA" id="ARBA00022741"/>
    </source>
</evidence>
<dbReference type="CDD" id="cd00009">
    <property type="entry name" value="AAA"/>
    <property type="match status" value="1"/>
</dbReference>
<keyword evidence="4" id="KW-0547">Nucleotide-binding</keyword>
<reference evidence="14 15" key="1">
    <citation type="submission" date="2024-03" db="EMBL/GenBank/DDBJ databases">
        <title>Adaptation during the transition from Ophiocordyceps entomopathogen to insect associate is accompanied by gene loss and intensified selection.</title>
        <authorList>
            <person name="Ward C.M."/>
            <person name="Onetto C.A."/>
            <person name="Borneman A.R."/>
        </authorList>
    </citation>
    <scope>NUCLEOTIDE SEQUENCE [LARGE SCALE GENOMIC DNA]</scope>
    <source>
        <strain evidence="14">AWRI1</strain>
        <tissue evidence="14">Single Adult Female</tissue>
    </source>
</reference>
<dbReference type="FunFam" id="3.40.50.300:FF:000136">
    <property type="entry name" value="Replication factor C subunit 5"/>
    <property type="match status" value="1"/>
</dbReference>
<evidence type="ECO:0000256" key="7">
    <source>
        <dbReference type="ARBA" id="ARBA00058626"/>
    </source>
</evidence>
<dbReference type="SUPFAM" id="SSF52540">
    <property type="entry name" value="P-loop containing nucleoside triphosphate hydrolases"/>
    <property type="match status" value="1"/>
</dbReference>
<evidence type="ECO:0000256" key="8">
    <source>
        <dbReference type="ARBA" id="ARBA00062267"/>
    </source>
</evidence>
<dbReference type="InterPro" id="IPR050238">
    <property type="entry name" value="DNA_Rep/Repair_Clamp_Loader"/>
</dbReference>
<dbReference type="AlphaFoldDB" id="A0AAN9TUT7"/>
<dbReference type="GO" id="GO:0003677">
    <property type="term" value="F:DNA binding"/>
    <property type="evidence" value="ECO:0007669"/>
    <property type="project" value="InterPro"/>
</dbReference>
<protein>
    <recommendedName>
        <fullName evidence="9">Replication factor C subunit 3</fullName>
    </recommendedName>
    <alternativeName>
        <fullName evidence="11">Activator 1 38 kDa subunit</fullName>
    </alternativeName>
    <alternativeName>
        <fullName evidence="12">Activator 1 subunit 3</fullName>
    </alternativeName>
    <alternativeName>
        <fullName evidence="10">Replication factor C 38 kDa subunit</fullName>
    </alternativeName>
</protein>
<evidence type="ECO:0000256" key="3">
    <source>
        <dbReference type="ARBA" id="ARBA00022705"/>
    </source>
</evidence>
<keyword evidence="3" id="KW-0235">DNA replication</keyword>
<dbReference type="PANTHER" id="PTHR11669:SF1">
    <property type="entry name" value="REPLICATION FACTOR C SUBUNIT 3"/>
    <property type="match status" value="1"/>
</dbReference>
<organism evidence="14 15">
    <name type="scientific">Parthenolecanium corni</name>
    <dbReference type="NCBI Taxonomy" id="536013"/>
    <lineage>
        <taxon>Eukaryota</taxon>
        <taxon>Metazoa</taxon>
        <taxon>Ecdysozoa</taxon>
        <taxon>Arthropoda</taxon>
        <taxon>Hexapoda</taxon>
        <taxon>Insecta</taxon>
        <taxon>Pterygota</taxon>
        <taxon>Neoptera</taxon>
        <taxon>Paraneoptera</taxon>
        <taxon>Hemiptera</taxon>
        <taxon>Sternorrhyncha</taxon>
        <taxon>Coccoidea</taxon>
        <taxon>Coccidae</taxon>
        <taxon>Parthenolecanium</taxon>
    </lineage>
</organism>
<dbReference type="GO" id="GO:0006281">
    <property type="term" value="P:DNA repair"/>
    <property type="evidence" value="ECO:0007669"/>
    <property type="project" value="UniProtKB-ARBA"/>
</dbReference>
<evidence type="ECO:0000256" key="11">
    <source>
        <dbReference type="ARBA" id="ARBA00079394"/>
    </source>
</evidence>
<evidence type="ECO:0000256" key="5">
    <source>
        <dbReference type="ARBA" id="ARBA00022840"/>
    </source>
</evidence>
<evidence type="ECO:0000256" key="12">
    <source>
        <dbReference type="ARBA" id="ARBA00080379"/>
    </source>
</evidence>
<evidence type="ECO:0000256" key="9">
    <source>
        <dbReference type="ARBA" id="ARBA00070184"/>
    </source>
</evidence>
<dbReference type="GO" id="GO:0003689">
    <property type="term" value="F:DNA clamp loader activity"/>
    <property type="evidence" value="ECO:0007669"/>
    <property type="project" value="TreeGrafter"/>
</dbReference>
<dbReference type="GO" id="GO:0005663">
    <property type="term" value="C:DNA replication factor C complex"/>
    <property type="evidence" value="ECO:0007669"/>
    <property type="project" value="TreeGrafter"/>
</dbReference>